<organism evidence="1">
    <name type="scientific">Arundo donax</name>
    <name type="common">Giant reed</name>
    <name type="synonym">Donax arundinaceus</name>
    <dbReference type="NCBI Taxonomy" id="35708"/>
    <lineage>
        <taxon>Eukaryota</taxon>
        <taxon>Viridiplantae</taxon>
        <taxon>Streptophyta</taxon>
        <taxon>Embryophyta</taxon>
        <taxon>Tracheophyta</taxon>
        <taxon>Spermatophyta</taxon>
        <taxon>Magnoliopsida</taxon>
        <taxon>Liliopsida</taxon>
        <taxon>Poales</taxon>
        <taxon>Poaceae</taxon>
        <taxon>PACMAD clade</taxon>
        <taxon>Arundinoideae</taxon>
        <taxon>Arundineae</taxon>
        <taxon>Arundo</taxon>
    </lineage>
</organism>
<reference evidence="1" key="2">
    <citation type="journal article" date="2015" name="Data Brief">
        <title>Shoot transcriptome of the giant reed, Arundo donax.</title>
        <authorList>
            <person name="Barrero R.A."/>
            <person name="Guerrero F.D."/>
            <person name="Moolhuijzen P."/>
            <person name="Goolsby J.A."/>
            <person name="Tidwell J."/>
            <person name="Bellgard S.E."/>
            <person name="Bellgard M.I."/>
        </authorList>
    </citation>
    <scope>NUCLEOTIDE SEQUENCE</scope>
    <source>
        <tissue evidence="1">Shoot tissue taken approximately 20 cm above the soil surface</tissue>
    </source>
</reference>
<sequence length="40" mass="4715">MLQYLKKCNLDISICRIRMNPNVHLYHAPRESSNIVKCLV</sequence>
<reference evidence="1" key="1">
    <citation type="submission" date="2014-09" db="EMBL/GenBank/DDBJ databases">
        <authorList>
            <person name="Magalhaes I.L.F."/>
            <person name="Oliveira U."/>
            <person name="Santos F.R."/>
            <person name="Vidigal T.H.D.A."/>
            <person name="Brescovit A.D."/>
            <person name="Santos A.J."/>
        </authorList>
    </citation>
    <scope>NUCLEOTIDE SEQUENCE</scope>
    <source>
        <tissue evidence="1">Shoot tissue taken approximately 20 cm above the soil surface</tissue>
    </source>
</reference>
<dbReference type="AlphaFoldDB" id="A0A0A8YNY2"/>
<accession>A0A0A8YNY2</accession>
<dbReference type="EMBL" id="GBRH01269356">
    <property type="protein sequence ID" value="JAD28539.1"/>
    <property type="molecule type" value="Transcribed_RNA"/>
</dbReference>
<name>A0A0A8YNY2_ARUDO</name>
<evidence type="ECO:0000313" key="1">
    <source>
        <dbReference type="EMBL" id="JAD28539.1"/>
    </source>
</evidence>
<proteinExistence type="predicted"/>
<protein>
    <submittedName>
        <fullName evidence="1">Uncharacterized protein</fullName>
    </submittedName>
</protein>